<protein>
    <recommendedName>
        <fullName evidence="3">Phage tail protein</fullName>
    </recommendedName>
</protein>
<dbReference type="AlphaFoldDB" id="A0A840GCL4"/>
<dbReference type="OrthoDB" id="6147138at2"/>
<evidence type="ECO:0000313" key="1">
    <source>
        <dbReference type="EMBL" id="MBB4248388.1"/>
    </source>
</evidence>
<name>A0A840GCL4_RHOTE</name>
<dbReference type="RefSeq" id="WP_153117369.1">
    <property type="nucleotide sequence ID" value="NZ_JACIGE010000010.1"/>
</dbReference>
<proteinExistence type="predicted"/>
<keyword evidence="2" id="KW-1185">Reference proteome</keyword>
<evidence type="ECO:0008006" key="3">
    <source>
        <dbReference type="Google" id="ProtNLM"/>
    </source>
</evidence>
<dbReference type="EMBL" id="JACIGE010000010">
    <property type="protein sequence ID" value="MBB4248388.1"/>
    <property type="molecule type" value="Genomic_DNA"/>
</dbReference>
<accession>A0A840GCL4</accession>
<reference evidence="1 2" key="1">
    <citation type="submission" date="2020-08" db="EMBL/GenBank/DDBJ databases">
        <title>Genome sequencing of Purple Non-Sulfur Bacteria from various extreme environments.</title>
        <authorList>
            <person name="Mayer M."/>
        </authorList>
    </citation>
    <scope>NUCLEOTIDE SEQUENCE [LARGE SCALE GENOMIC DNA]</scope>
    <source>
        <strain evidence="1 2">2761</strain>
    </source>
</reference>
<comment type="caution">
    <text evidence="1">The sequence shown here is derived from an EMBL/GenBank/DDBJ whole genome shotgun (WGS) entry which is preliminary data.</text>
</comment>
<gene>
    <name evidence="1" type="ORF">GGD90_002780</name>
</gene>
<sequence length="315" mass="32486">MANVLASPRSWAKKAIILKAETVVGTDAAPTGVANWIEARNISLTPLDAERADRNIQLPYLGNSGSILVGTWCKAVFEVALVGPGAAGSAPKISPVLLGAGFAETITAGTSAVYNLISSGFGAFTAYINVDGVRHKMVGARANVAISIAAKGIPLLKVSCDSAYLAPDTLAMPVIDRSGWPVEEAVNATATLPVTINGVPLAFSSLDLDIGNQLTRFNLPGPQAGVEIVDRKPSGSVTVLAPSQATFDPFALSVAGTNVTLTTTHGSVAGKKAKVDAKVQISGVDYENIDNVVAYKLALTLAPVAGNDEFVLTYL</sequence>
<organism evidence="1 2">
    <name type="scientific">Rhodocyclus tenuis</name>
    <name type="common">Rhodospirillum tenue</name>
    <dbReference type="NCBI Taxonomy" id="1066"/>
    <lineage>
        <taxon>Bacteria</taxon>
        <taxon>Pseudomonadati</taxon>
        <taxon>Pseudomonadota</taxon>
        <taxon>Betaproteobacteria</taxon>
        <taxon>Rhodocyclales</taxon>
        <taxon>Rhodocyclaceae</taxon>
        <taxon>Rhodocyclus</taxon>
    </lineage>
</organism>
<evidence type="ECO:0000313" key="2">
    <source>
        <dbReference type="Proteomes" id="UP000587070"/>
    </source>
</evidence>
<dbReference type="Proteomes" id="UP000587070">
    <property type="component" value="Unassembled WGS sequence"/>
</dbReference>